<feature type="region of interest" description="Disordered" evidence="10">
    <location>
        <begin position="455"/>
        <end position="508"/>
    </location>
</feature>
<evidence type="ECO:0000256" key="5">
    <source>
        <dbReference type="ARBA" id="ARBA00022801"/>
    </source>
</evidence>
<evidence type="ECO:0000256" key="7">
    <source>
        <dbReference type="ARBA" id="ARBA00022950"/>
    </source>
</evidence>
<dbReference type="InterPro" id="IPR035443">
    <property type="entry name" value="Herpes_virus_sf"/>
</dbReference>
<sequence length="544" mass="59082">MSDAPIFVGGFVDIKKYPTLERELVLDHDRLLKAVPSFKPIPINVEHLADAEVGWVRAIYPASHGLFCIGEIINQQFLHLVTQLAAESAASHITLTKQLPREPTLQMLHTWLPELSLSSISPDLMNSTPDAELFHHVALCALGKRRGVVAVYGHTLEWVISKFESLKPGEVTSIKQCVESVSKRHGLQGQRPLNFTISMDSLLAKAIDASFIQNRLDLLKTDRQVAAVKQSAYLKASHVPNADPEPISQPTQSTIMTTLTPGMDDNNLISVPKATLISLLTKAEATQRPQGGQTPIPPILPPFQAPASSLTTNHSAFVAPGAGLGYPHAGQWPMMPPWSPYGPPTYPLQPQEATHQNGPYWPPMCSYGHRDEARAGKRKRECEEDDQVSFPGETNKRGLYSELLSMAGSIASLKSELQSLKQTLPSCVPPSTTATTFYPETGSLLHYPARHPNPQQCYVPHPSPAPLSAASPAGAATAPPHAVESVPHPPESAPAAPVTQNADRDQDTLAAAKKTVSNKRVDASKLTSHEKSKVQQLFCEELSK</sequence>
<feature type="site" description="Cleavage; by assemblin; Release site" evidence="9">
    <location>
        <begin position="236"/>
        <end position="237"/>
    </location>
</feature>
<comment type="function">
    <text evidence="9">Assemblin: Protease that plays an essential role in virion assembly within the nucleus. Catalyzes the cleavage of the assembly protein after formation of the spherical procapsid. By that cleavage, the capsid matures and gains its icosahedral shape. The cleavage sites seem to include -Ala-Ser-, -Ala-Ala-, as well as Ala-Thr bonds. Assemblin and cleavages products are evicted from the capsid before or during DNA packaging.</text>
</comment>
<feature type="active site" description="Charge relay system" evidence="9">
    <location>
        <position position="47"/>
    </location>
</feature>
<comment type="function">
    <text evidence="9">Capsid scaffolding protein: Acts as a scaffold protein by binding major capsid protein in the cytoplasm, inducing the nuclear localization of both proteins. Multimerizes in the nucleus such as major capsid protein forms the icosahedral T=16 capsid. Autocatalytic cleavage releases the assembly protein, and subsequently abolishes interaction with major capsid protein. Cleavages products are evicted from the capsid before or during DNA packaging.</text>
</comment>
<keyword evidence="3 9" id="KW-1188">Viral release from host cell</keyword>
<comment type="subcellular location">
    <molecule>Capsid scaffolding protein</molecule>
    <subcellularLocation>
        <location evidence="9">Host cytoplasm</location>
    </subcellularLocation>
</comment>
<dbReference type="MEROPS" id="S21.006"/>
<keyword evidence="6 9" id="KW-0720">Serine protease</keyword>
<feature type="region of interest" description="Disordered" evidence="10">
    <location>
        <begin position="513"/>
        <end position="532"/>
    </location>
</feature>
<evidence type="ECO:0000256" key="2">
    <source>
        <dbReference type="ARBA" id="ARBA00022562"/>
    </source>
</evidence>
<evidence type="ECO:0000313" key="11">
    <source>
        <dbReference type="EMBL" id="ABO48396.1"/>
    </source>
</evidence>
<proteinExistence type="inferred from homology"/>
<comment type="catalytic activity">
    <reaction evidence="9">
        <text>Cleaves -Ala-|-Ser- and -Ala-|-Ala- bonds in the scaffold protein.</text>
        <dbReference type="EC" id="3.4.21.97"/>
    </reaction>
</comment>
<evidence type="ECO:0000256" key="9">
    <source>
        <dbReference type="HAMAP-Rule" id="MF_04008"/>
    </source>
</evidence>
<comment type="subunit">
    <molecule>Capsid scaffolding protein</molecule>
    <text evidence="9">Homomultimer. Interacts with major capsid protein.</text>
</comment>
<name>D0PPA5_9GAMA</name>
<feature type="compositionally biased region" description="Basic and acidic residues" evidence="10">
    <location>
        <begin position="519"/>
        <end position="532"/>
    </location>
</feature>
<keyword evidence="2 9" id="KW-1048">Host nucleus</keyword>
<dbReference type="EMBL" id="EF495130">
    <property type="protein sequence ID" value="ABO48396.1"/>
    <property type="molecule type" value="Genomic_DNA"/>
</dbReference>
<keyword evidence="4 9" id="KW-0645">Protease</keyword>
<evidence type="ECO:0000256" key="3">
    <source>
        <dbReference type="ARBA" id="ARBA00022612"/>
    </source>
</evidence>
<protein>
    <recommendedName>
        <fullName evidence="9">Capsid scaffolding protein</fullName>
    </recommendedName>
    <alternativeName>
        <fullName evidence="9">Protease precursor</fullName>
        <shortName evidence="9">pPR</shortName>
    </alternativeName>
    <component>
        <recommendedName>
            <fullName evidence="9">Assemblin</fullName>
            <ecNumber evidence="9">3.4.21.97</ecNumber>
        </recommendedName>
        <alternativeName>
            <fullName evidence="9">Protease</fullName>
            <shortName evidence="9">Pr</shortName>
        </alternativeName>
    </component>
    <component>
        <recommendedName>
            <fullName evidence="9">Assembly protein</fullName>
            <shortName evidence="9">AP</shortName>
        </recommendedName>
        <alternativeName>
            <fullName evidence="9">Capsid assembly protein</fullName>
        </alternativeName>
    </component>
</protein>
<dbReference type="InterPro" id="IPR001847">
    <property type="entry name" value="Peptidase_S21"/>
</dbReference>
<dbReference type="EC" id="3.4.21.97" evidence="9"/>
<organism evidence="11">
    <name type="scientific">Wood mouse herpesvirus</name>
    <dbReference type="NCBI Taxonomy" id="432370"/>
    <lineage>
        <taxon>Viruses</taxon>
        <taxon>Duplodnaviria</taxon>
        <taxon>Heunggongvirae</taxon>
        <taxon>Peploviricota</taxon>
        <taxon>Herviviricetes</taxon>
        <taxon>Herpesvirales</taxon>
        <taxon>Orthoherpesviridae</taxon>
        <taxon>Gammaherpesvirinae</taxon>
        <taxon>Rhadinovirus</taxon>
        <taxon>Rhadinovirus muridgamma7</taxon>
        <taxon>Murid gammaherpesvirus 7</taxon>
    </lineage>
</organism>
<comment type="subunit">
    <molecule>Assembly protein</molecule>
    <text evidence="9">Homomultimer. Interacts with major capsid protein.</text>
</comment>
<feature type="compositionally biased region" description="Low complexity" evidence="10">
    <location>
        <begin position="466"/>
        <end position="482"/>
    </location>
</feature>
<feature type="chain" id="PRO_5023340722" description="Assemblin" evidence="9">
    <location>
        <begin position="1"/>
        <end position="236"/>
    </location>
</feature>
<reference evidence="11" key="2">
    <citation type="journal article" date="2010" name="J. Gen. Virol.">
        <title>Characterization of a novel wood mouse virus related to murid herpesvirus 4.</title>
        <authorList>
            <person name="Hughes D.J."/>
            <person name="Kipar A."/>
            <person name="Milligan S.G."/>
            <person name="Cunningham C."/>
            <person name="Sanders M."/>
            <person name="Quail M.A."/>
            <person name="Rajandream M.A."/>
            <person name="Efstathiou S."/>
            <person name="Bowden R.J."/>
            <person name="Chastel C."/>
            <person name="Bennett M."/>
            <person name="Sample J.T."/>
            <person name="Barrell B."/>
            <person name="Davison A.J."/>
            <person name="Stewart J.P."/>
        </authorList>
    </citation>
    <scope>NUCLEOTIDE SEQUENCE</scope>
    <source>
        <strain evidence="11">Brest/An711</strain>
    </source>
</reference>
<dbReference type="GO" id="GO:0042025">
    <property type="term" value="C:host cell nucleus"/>
    <property type="evidence" value="ECO:0007669"/>
    <property type="project" value="UniProtKB-SubCell"/>
</dbReference>
<feature type="active site" description="Charge relay system" evidence="9">
    <location>
        <position position="116"/>
    </location>
</feature>
<comment type="caution">
    <text evidence="9">Lacks conserved residue(s) required for the propagation of feature annotation.</text>
</comment>
<comment type="subcellular location">
    <molecule>Assemblin</molecule>
    <subcellularLocation>
        <location evidence="9">Host nucleus</location>
    </subcellularLocation>
</comment>
<dbReference type="HAMAP" id="MF_04008">
    <property type="entry name" value="HSV_SCAF"/>
    <property type="match status" value="1"/>
</dbReference>
<keyword evidence="8 9" id="KW-1035">Host cytoplasm</keyword>
<dbReference type="Gene3D" id="3.20.16.10">
    <property type="entry name" value="Herpesvirus/Caudovirus protease domain"/>
    <property type="match status" value="1"/>
</dbReference>
<dbReference type="Pfam" id="PF00716">
    <property type="entry name" value="Peptidase_S21"/>
    <property type="match status" value="1"/>
</dbReference>
<keyword evidence="1 9" id="KW-0597">Phosphoprotein</keyword>
<feature type="chain" id="PRO_5023340721" description="Assembly protein" evidence="9">
    <location>
        <begin position="237"/>
        <end position="544"/>
    </location>
</feature>
<dbReference type="PRINTS" id="PR00236">
    <property type="entry name" value="HSVCAPSIDP40"/>
</dbReference>
<feature type="chain" id="PRO_5023340723" description="Capsid scaffolding protein" evidence="9">
    <location>
        <begin position="1"/>
        <end position="544"/>
    </location>
</feature>
<evidence type="ECO:0000256" key="4">
    <source>
        <dbReference type="ARBA" id="ARBA00022670"/>
    </source>
</evidence>
<evidence type="ECO:0000256" key="6">
    <source>
        <dbReference type="ARBA" id="ARBA00022825"/>
    </source>
</evidence>
<keyword evidence="5 9" id="KW-0378">Hydrolase</keyword>
<evidence type="ECO:0000256" key="8">
    <source>
        <dbReference type="ARBA" id="ARBA00023200"/>
    </source>
</evidence>
<comment type="domain">
    <text evidence="9">Region of interaction between pPR and pAP is called Amino conserved domain (ACD). The region of interaction with major capsid protein is called carboxyl conserved domain (CCD).</text>
</comment>
<dbReference type="GO" id="GO:0019076">
    <property type="term" value="P:viral release from host cell"/>
    <property type="evidence" value="ECO:0007669"/>
    <property type="project" value="UniProtKB-UniRule"/>
</dbReference>
<accession>D0PPA5</accession>
<comment type="PTM">
    <text evidence="9">Capsid scaffolding protein: Capsid scaffolding protein is cleaved by assemblin after formation of the spherical procapsid. As a result, the capsid obtains its mature, icosahedral shape. Cleavages occur at two or more sites: release (R-site) and maturation (M-site).</text>
</comment>
<evidence type="ECO:0000256" key="10">
    <source>
        <dbReference type="SAM" id="MobiDB-lite"/>
    </source>
</evidence>
<dbReference type="GO" id="GO:0039708">
    <property type="term" value="P:nuclear capsid assembly"/>
    <property type="evidence" value="ECO:0007669"/>
    <property type="project" value="UniProtKB-ARBA"/>
</dbReference>
<reference evidence="11" key="1">
    <citation type="submission" date="2007-03" db="EMBL/GenBank/DDBJ databases">
        <title>Sequence characterization of a virus closely related to Murine gammaherpesvirus 68.</title>
        <authorList>
            <person name="Milligan S."/>
            <person name="Cunningham C."/>
            <person name="Efstathiou S."/>
            <person name="Chastel O."/>
            <person name="Davison A.J."/>
        </authorList>
    </citation>
    <scope>NUCLEOTIDE SEQUENCE</scope>
    <source>
        <strain evidence="11">Brest/An711</strain>
    </source>
</reference>
<evidence type="ECO:0000256" key="1">
    <source>
        <dbReference type="ARBA" id="ARBA00022553"/>
    </source>
</evidence>
<comment type="subcellular location">
    <molecule>Assembly protein</molecule>
    <subcellularLocation>
        <location evidence="9">Host nucleus</location>
    </subcellularLocation>
</comment>
<comment type="subunit">
    <molecule>Assemblin</molecule>
    <text evidence="9">Exists in a monomer-dimer equilibrium with the dimer being the active species.</text>
</comment>
<dbReference type="GO" id="GO:0006508">
    <property type="term" value="P:proteolysis"/>
    <property type="evidence" value="ECO:0007669"/>
    <property type="project" value="UniProtKB-KW"/>
</dbReference>
<dbReference type="GO" id="GO:0042802">
    <property type="term" value="F:identical protein binding"/>
    <property type="evidence" value="ECO:0007669"/>
    <property type="project" value="UniProtKB-UniRule"/>
</dbReference>
<dbReference type="GO" id="GO:0030430">
    <property type="term" value="C:host cell cytoplasm"/>
    <property type="evidence" value="ECO:0007669"/>
    <property type="project" value="UniProtKB-SubCell"/>
</dbReference>
<keyword evidence="7 9" id="KW-0118">Viral capsid assembly</keyword>
<comment type="function">
    <text evidence="9">Assembly protein: Plays a major role in capsid assembly. Acts as a scaffold protein by binding major capsid protein. Multimerizes in the nucleus such as major capsid protein forms the icosahedral T=16 capsid. Cleaved by assemblin after capsid completion. The cleavages products are evicted from the capsid before or during DNA packaging.</text>
</comment>
<feature type="active site" description="Charge relay system" evidence="9">
    <location>
        <position position="136"/>
    </location>
</feature>
<comment type="similarity">
    <text evidence="9">Belongs to the herpesviridae capsid scaffolding protein family.</text>
</comment>
<dbReference type="GO" id="GO:0004252">
    <property type="term" value="F:serine-type endopeptidase activity"/>
    <property type="evidence" value="ECO:0007669"/>
    <property type="project" value="UniProtKB-UniRule"/>
</dbReference>
<feature type="region of interest" description="Interaction with major capsid protein" evidence="9">
    <location>
        <begin position="524"/>
        <end position="544"/>
    </location>
</feature>
<dbReference type="SUPFAM" id="SSF50789">
    <property type="entry name" value="Herpes virus serine proteinase, assemblin"/>
    <property type="match status" value="1"/>
</dbReference>